<reference evidence="2" key="1">
    <citation type="submission" date="2018-12" db="EMBL/GenBank/DDBJ databases">
        <title>Complete genome sequence of an uncultured bacterium of the candidate phylum Bipolaricaulota.</title>
        <authorList>
            <person name="Kadnikov V.V."/>
            <person name="Mardanov A.V."/>
            <person name="Beletsky A.V."/>
            <person name="Frank Y.A."/>
            <person name="Karnachuk O.V."/>
            <person name="Ravin N.V."/>
        </authorList>
    </citation>
    <scope>NUCLEOTIDE SEQUENCE [LARGE SCALE GENOMIC DNA]</scope>
</reference>
<dbReference type="KEGG" id="bih:BIP78_0562"/>
<accession>A0A410FTR4</accession>
<dbReference type="Proteomes" id="UP000287233">
    <property type="component" value="Chromosome"/>
</dbReference>
<dbReference type="EMBL" id="CP034928">
    <property type="protein sequence ID" value="QAA76328.1"/>
    <property type="molecule type" value="Genomic_DNA"/>
</dbReference>
<gene>
    <name evidence="1" type="ORF">BIP78_0562</name>
</gene>
<name>A0A410FTR4_BIPS1</name>
<proteinExistence type="predicted"/>
<evidence type="ECO:0000313" key="1">
    <source>
        <dbReference type="EMBL" id="QAA76328.1"/>
    </source>
</evidence>
<sequence>MGDPQVPAGLVELALELASPIREHALELPPRLGELGNEHLGQEPCCLHR</sequence>
<dbReference type="AlphaFoldDB" id="A0A410FTR4"/>
<protein>
    <submittedName>
        <fullName evidence="1">Uncharacterized protein</fullName>
    </submittedName>
</protein>
<organism evidence="1 2">
    <name type="scientific">Bipolaricaulis sibiricus</name>
    <dbReference type="NCBI Taxonomy" id="2501609"/>
    <lineage>
        <taxon>Bacteria</taxon>
        <taxon>Candidatus Bipolaricaulota</taxon>
        <taxon>Candidatus Bipolaricaulia</taxon>
        <taxon>Candidatus Bipolaricaulales</taxon>
        <taxon>Candidatus Bipolaricaulaceae</taxon>
        <taxon>Candidatus Bipolaricaulis</taxon>
    </lineage>
</organism>
<evidence type="ECO:0000313" key="2">
    <source>
        <dbReference type="Proteomes" id="UP000287233"/>
    </source>
</evidence>